<dbReference type="AlphaFoldDB" id="A0A364KX83"/>
<dbReference type="FunFam" id="1.20.1250.20:FF:000090">
    <property type="entry name" value="MFS sugar transporter, putative"/>
    <property type="match status" value="1"/>
</dbReference>
<dbReference type="Proteomes" id="UP000249363">
    <property type="component" value="Unassembled WGS sequence"/>
</dbReference>
<feature type="transmembrane region" description="Helical" evidence="8">
    <location>
        <begin position="136"/>
        <end position="155"/>
    </location>
</feature>
<dbReference type="GO" id="GO:0016020">
    <property type="term" value="C:membrane"/>
    <property type="evidence" value="ECO:0007669"/>
    <property type="project" value="UniProtKB-SubCell"/>
</dbReference>
<keyword evidence="5 8" id="KW-1133">Transmembrane helix</keyword>
<accession>A0A364KX83</accession>
<keyword evidence="3 7" id="KW-0813">Transport</keyword>
<evidence type="ECO:0000259" key="9">
    <source>
        <dbReference type="PROSITE" id="PS50850"/>
    </source>
</evidence>
<evidence type="ECO:0000256" key="8">
    <source>
        <dbReference type="SAM" id="Phobius"/>
    </source>
</evidence>
<dbReference type="InterPro" id="IPR003663">
    <property type="entry name" value="Sugar/inositol_transpt"/>
</dbReference>
<feature type="transmembrane region" description="Helical" evidence="8">
    <location>
        <begin position="418"/>
        <end position="437"/>
    </location>
</feature>
<evidence type="ECO:0000313" key="10">
    <source>
        <dbReference type="EMBL" id="RAO68172.1"/>
    </source>
</evidence>
<dbReference type="EMBL" id="MIKG01000007">
    <property type="protein sequence ID" value="RAO68172.1"/>
    <property type="molecule type" value="Genomic_DNA"/>
</dbReference>
<dbReference type="PRINTS" id="PR00171">
    <property type="entry name" value="SUGRTRNSPORT"/>
</dbReference>
<evidence type="ECO:0000256" key="6">
    <source>
        <dbReference type="ARBA" id="ARBA00023136"/>
    </source>
</evidence>
<name>A0A364KX83_TALAM</name>
<feature type="transmembrane region" description="Helical" evidence="8">
    <location>
        <begin position="7"/>
        <end position="27"/>
    </location>
</feature>
<proteinExistence type="inferred from homology"/>
<evidence type="ECO:0000256" key="4">
    <source>
        <dbReference type="ARBA" id="ARBA00022692"/>
    </source>
</evidence>
<sequence>MPSLKTIFSAIFLAVGGFLFGYDSGIITSTISLATFKEYFTNPNSTVTGGIVSAFQGGAILGTLINMLAADWLGRKRTVFAGSCVSVLGCALQAGAVNMTMLIIGRFIAGAAVGMLTSTIPLYAAELSEQKWRGALSGLLQWMLSWGFLVAQWLGYGCSFVSTEFSWRFPLAFQIVPGLILVGGIWFLDESPRWLMEKDRHEEAMKVLKNIRKGTSQEALDLEFREIRDVIAADRAVGNTSWKLILTKASWRKRLILGCAIQAFGPLSGINVINYYGPRIYAILGINDQTSLMIIGISGALSIVYCSIGLYMIDKIGRVKPLIVSAVMLGAALLVNAVQAQYLNTNNGNQLRSMVAMNFVFSLFYTPLGIISWVYPAEIFPVEVRALGNAITTFTNWAFNLIFAQFTPTALDNVGFKYFYVFFVMNLIAALSYYFFFPETKGRTLEQIDELFGDQLVPHALQDPEGAQAAMQKEAEVSTWHETAEA</sequence>
<feature type="transmembrane region" description="Helical" evidence="8">
    <location>
        <begin position="255"/>
        <end position="273"/>
    </location>
</feature>
<comment type="similarity">
    <text evidence="2 7">Belongs to the major facilitator superfamily. Sugar transporter (TC 2.A.1.1) family.</text>
</comment>
<evidence type="ECO:0000256" key="7">
    <source>
        <dbReference type="RuleBase" id="RU003346"/>
    </source>
</evidence>
<organism evidence="10 11">
    <name type="scientific">Talaromyces amestolkiae</name>
    <dbReference type="NCBI Taxonomy" id="1196081"/>
    <lineage>
        <taxon>Eukaryota</taxon>
        <taxon>Fungi</taxon>
        <taxon>Dikarya</taxon>
        <taxon>Ascomycota</taxon>
        <taxon>Pezizomycotina</taxon>
        <taxon>Eurotiomycetes</taxon>
        <taxon>Eurotiomycetidae</taxon>
        <taxon>Eurotiales</taxon>
        <taxon>Trichocomaceae</taxon>
        <taxon>Talaromyces</taxon>
        <taxon>Talaromyces sect. Talaromyces</taxon>
    </lineage>
</organism>
<dbReference type="SUPFAM" id="SSF103473">
    <property type="entry name" value="MFS general substrate transporter"/>
    <property type="match status" value="1"/>
</dbReference>
<feature type="domain" description="Major facilitator superfamily (MFS) profile" evidence="9">
    <location>
        <begin position="9"/>
        <end position="441"/>
    </location>
</feature>
<feature type="transmembrane region" description="Helical" evidence="8">
    <location>
        <begin position="167"/>
        <end position="188"/>
    </location>
</feature>
<feature type="transmembrane region" description="Helical" evidence="8">
    <location>
        <begin position="387"/>
        <end position="406"/>
    </location>
</feature>
<evidence type="ECO:0000256" key="1">
    <source>
        <dbReference type="ARBA" id="ARBA00004141"/>
    </source>
</evidence>
<dbReference type="InterPro" id="IPR005829">
    <property type="entry name" value="Sugar_transporter_CS"/>
</dbReference>
<feature type="transmembrane region" description="Helical" evidence="8">
    <location>
        <begin position="103"/>
        <end position="124"/>
    </location>
</feature>
<dbReference type="InterPro" id="IPR005828">
    <property type="entry name" value="MFS_sugar_transport-like"/>
</dbReference>
<evidence type="ECO:0000313" key="11">
    <source>
        <dbReference type="Proteomes" id="UP000249363"/>
    </source>
</evidence>
<dbReference type="PANTHER" id="PTHR48022:SF9">
    <property type="entry name" value="MAJOR FACILITATOR SUPERFAMILY (MFS) PROFILE DOMAIN-CONTAINING PROTEIN"/>
    <property type="match status" value="1"/>
</dbReference>
<dbReference type="PANTHER" id="PTHR48022">
    <property type="entry name" value="PLASTIDIC GLUCOSE TRANSPORTER 4"/>
    <property type="match status" value="1"/>
</dbReference>
<comment type="subcellular location">
    <subcellularLocation>
        <location evidence="1">Membrane</location>
        <topology evidence="1">Multi-pass membrane protein</topology>
    </subcellularLocation>
</comment>
<dbReference type="PROSITE" id="PS50850">
    <property type="entry name" value="MFS"/>
    <property type="match status" value="1"/>
</dbReference>
<dbReference type="NCBIfam" id="TIGR00879">
    <property type="entry name" value="SP"/>
    <property type="match status" value="1"/>
</dbReference>
<protein>
    <recommendedName>
        <fullName evidence="9">Major facilitator superfamily (MFS) profile domain-containing protein</fullName>
    </recommendedName>
</protein>
<gene>
    <name evidence="10" type="ORF">BHQ10_004184</name>
</gene>
<dbReference type="OrthoDB" id="6612291at2759"/>
<feature type="transmembrane region" description="Helical" evidence="8">
    <location>
        <begin position="355"/>
        <end position="375"/>
    </location>
</feature>
<feature type="transmembrane region" description="Helical" evidence="8">
    <location>
        <begin position="322"/>
        <end position="343"/>
    </location>
</feature>
<dbReference type="RefSeq" id="XP_040732688.1">
    <property type="nucleotide sequence ID" value="XM_040876522.1"/>
</dbReference>
<feature type="transmembrane region" description="Helical" evidence="8">
    <location>
        <begin position="47"/>
        <end position="67"/>
    </location>
</feature>
<keyword evidence="11" id="KW-1185">Reference proteome</keyword>
<dbReference type="InterPro" id="IPR036259">
    <property type="entry name" value="MFS_trans_sf"/>
</dbReference>
<dbReference type="InterPro" id="IPR050360">
    <property type="entry name" value="MFS_Sugar_Transporters"/>
</dbReference>
<keyword evidence="6 8" id="KW-0472">Membrane</keyword>
<keyword evidence="4 8" id="KW-0812">Transmembrane</keyword>
<evidence type="ECO:0000256" key="5">
    <source>
        <dbReference type="ARBA" id="ARBA00022989"/>
    </source>
</evidence>
<evidence type="ECO:0000256" key="3">
    <source>
        <dbReference type="ARBA" id="ARBA00022448"/>
    </source>
</evidence>
<dbReference type="GeneID" id="63793400"/>
<feature type="transmembrane region" description="Helical" evidence="8">
    <location>
        <begin position="79"/>
        <end position="97"/>
    </location>
</feature>
<dbReference type="Gene3D" id="1.20.1250.20">
    <property type="entry name" value="MFS general substrate transporter like domains"/>
    <property type="match status" value="1"/>
</dbReference>
<dbReference type="PROSITE" id="PS00217">
    <property type="entry name" value="SUGAR_TRANSPORT_2"/>
    <property type="match status" value="1"/>
</dbReference>
<dbReference type="GO" id="GO:0005351">
    <property type="term" value="F:carbohydrate:proton symporter activity"/>
    <property type="evidence" value="ECO:0007669"/>
    <property type="project" value="TreeGrafter"/>
</dbReference>
<comment type="caution">
    <text evidence="10">The sequence shown here is derived from an EMBL/GenBank/DDBJ whole genome shotgun (WGS) entry which is preliminary data.</text>
</comment>
<dbReference type="InterPro" id="IPR020846">
    <property type="entry name" value="MFS_dom"/>
</dbReference>
<feature type="transmembrane region" description="Helical" evidence="8">
    <location>
        <begin position="293"/>
        <end position="313"/>
    </location>
</feature>
<reference evidence="10 11" key="1">
    <citation type="journal article" date="2017" name="Biotechnol. Biofuels">
        <title>Differential beta-glucosidase expression as a function of carbon source availability in Talaromyces amestolkiae: a genomic and proteomic approach.</title>
        <authorList>
            <person name="de Eugenio L.I."/>
            <person name="Mendez-Liter J.A."/>
            <person name="Nieto-Dominguez M."/>
            <person name="Alonso L."/>
            <person name="Gil-Munoz J."/>
            <person name="Barriuso J."/>
            <person name="Prieto A."/>
            <person name="Martinez M.J."/>
        </authorList>
    </citation>
    <scope>NUCLEOTIDE SEQUENCE [LARGE SCALE GENOMIC DNA]</scope>
    <source>
        <strain evidence="10 11">CIB</strain>
    </source>
</reference>
<dbReference type="Pfam" id="PF00083">
    <property type="entry name" value="Sugar_tr"/>
    <property type="match status" value="1"/>
</dbReference>
<evidence type="ECO:0000256" key="2">
    <source>
        <dbReference type="ARBA" id="ARBA00010992"/>
    </source>
</evidence>